<accession>A0A5J4RJ95</accession>
<comment type="caution">
    <text evidence="1">The sequence shown here is derived from an EMBL/GenBank/DDBJ whole genome shotgun (WGS) entry which is preliminary data.</text>
</comment>
<reference evidence="1" key="1">
    <citation type="submission" date="2019-03" db="EMBL/GenBank/DDBJ databases">
        <title>Single cell metagenomics reveals metabolic interactions within the superorganism composed of flagellate Streblomastix strix and complex community of Bacteroidetes bacteria on its surface.</title>
        <authorList>
            <person name="Treitli S.C."/>
            <person name="Kolisko M."/>
            <person name="Husnik F."/>
            <person name="Keeling P."/>
            <person name="Hampl V."/>
        </authorList>
    </citation>
    <scope>NUCLEOTIDE SEQUENCE</scope>
    <source>
        <strain evidence="1">STM</strain>
    </source>
</reference>
<protein>
    <submittedName>
        <fullName evidence="1">Uncharacterized protein</fullName>
    </submittedName>
</protein>
<dbReference type="AlphaFoldDB" id="A0A5J4RJ95"/>
<name>A0A5J4RJ95_9ZZZZ</name>
<gene>
    <name evidence="1" type="ORF">EZS27_017671</name>
</gene>
<dbReference type="EMBL" id="SNRY01001050">
    <property type="protein sequence ID" value="KAA6333977.1"/>
    <property type="molecule type" value="Genomic_DNA"/>
</dbReference>
<sequence>MSDLIQKEMKDFTDEELKFFMEKGIDFYGTTKHFHRKIPLKPYCAALLGLHLSLGVENLTKEEEIKFQELYKEIKY</sequence>
<evidence type="ECO:0000313" key="1">
    <source>
        <dbReference type="EMBL" id="KAA6333977.1"/>
    </source>
</evidence>
<organism evidence="1">
    <name type="scientific">termite gut metagenome</name>
    <dbReference type="NCBI Taxonomy" id="433724"/>
    <lineage>
        <taxon>unclassified sequences</taxon>
        <taxon>metagenomes</taxon>
        <taxon>organismal metagenomes</taxon>
    </lineage>
</organism>
<proteinExistence type="predicted"/>